<evidence type="ECO:0000256" key="2">
    <source>
        <dbReference type="SAM" id="SignalP"/>
    </source>
</evidence>
<protein>
    <submittedName>
        <fullName evidence="3">Uncharacterized protein</fullName>
    </submittedName>
</protein>
<name>A0A1V3U3F0_ELIME</name>
<evidence type="ECO:0000313" key="4">
    <source>
        <dbReference type="Proteomes" id="UP000188947"/>
    </source>
</evidence>
<gene>
    <name evidence="3" type="ORF">BMF97_03905</name>
</gene>
<proteinExistence type="predicted"/>
<dbReference type="EMBL" id="MPOG01000004">
    <property type="protein sequence ID" value="OOH97468.1"/>
    <property type="molecule type" value="Genomic_DNA"/>
</dbReference>
<organism evidence="3 4">
    <name type="scientific">Elizabethkingia meningoseptica</name>
    <name type="common">Chryseobacterium meningosepticum</name>
    <dbReference type="NCBI Taxonomy" id="238"/>
    <lineage>
        <taxon>Bacteria</taxon>
        <taxon>Pseudomonadati</taxon>
        <taxon>Bacteroidota</taxon>
        <taxon>Flavobacteriia</taxon>
        <taxon>Flavobacteriales</taxon>
        <taxon>Weeksellaceae</taxon>
        <taxon>Elizabethkingia</taxon>
    </lineage>
</organism>
<evidence type="ECO:0000313" key="3">
    <source>
        <dbReference type="EMBL" id="OOH97468.1"/>
    </source>
</evidence>
<comment type="caution">
    <text evidence="3">The sequence shown here is derived from an EMBL/GenBank/DDBJ whole genome shotgun (WGS) entry which is preliminary data.</text>
</comment>
<evidence type="ECO:0000256" key="1">
    <source>
        <dbReference type="SAM" id="MobiDB-lite"/>
    </source>
</evidence>
<dbReference type="OrthoDB" id="9897922at2"/>
<keyword evidence="2" id="KW-0732">Signal</keyword>
<keyword evidence="4" id="KW-1185">Reference proteome</keyword>
<sequence length="103" mass="11234">MKKLLFIVAIGAAGLVSAKGLIVDNSKVSSAEKFNTTKNVSVDLQENVGITCTFLVSITDPRTGETKQWRETYSVNTKEECENKHSERKAQLEAAAEANDSID</sequence>
<feature type="region of interest" description="Disordered" evidence="1">
    <location>
        <begin position="80"/>
        <end position="103"/>
    </location>
</feature>
<feature type="compositionally biased region" description="Basic and acidic residues" evidence="1">
    <location>
        <begin position="80"/>
        <end position="91"/>
    </location>
</feature>
<feature type="chain" id="PRO_5010698538" evidence="2">
    <location>
        <begin position="19"/>
        <end position="103"/>
    </location>
</feature>
<feature type="signal peptide" evidence="2">
    <location>
        <begin position="1"/>
        <end position="18"/>
    </location>
</feature>
<accession>A0A1V3U3F0</accession>
<dbReference type="eggNOG" id="ENOG503116F">
    <property type="taxonomic scope" value="Bacteria"/>
</dbReference>
<reference evidence="3 4" key="1">
    <citation type="submission" date="2016-11" db="EMBL/GenBank/DDBJ databases">
        <title>Genome sequence and comparative genomic analysis of clinical strain Elizabethkingia meningoseptica 61421 PRCM.</title>
        <authorList>
            <person name="Wang M."/>
            <person name="Hu S."/>
            <person name="Cao L."/>
            <person name="Jiang T."/>
            <person name="Zhou Y."/>
            <person name="Ming D."/>
        </authorList>
    </citation>
    <scope>NUCLEOTIDE SEQUENCE [LARGE SCALE GENOMIC DNA]</scope>
    <source>
        <strain evidence="3 4">61421 PRCM</strain>
    </source>
</reference>
<dbReference type="AlphaFoldDB" id="A0A1V3U3F0"/>
<dbReference type="Proteomes" id="UP000188947">
    <property type="component" value="Unassembled WGS sequence"/>
</dbReference>
<dbReference type="STRING" id="238.BBD35_10400"/>
<dbReference type="RefSeq" id="WP_069213879.1">
    <property type="nucleotide sequence ID" value="NZ_CP016378.1"/>
</dbReference>